<accession>A0ABW5SXB6</accession>
<organism evidence="3 4">
    <name type="scientific">Salibacterium lacus</name>
    <dbReference type="NCBI Taxonomy" id="1898109"/>
    <lineage>
        <taxon>Bacteria</taxon>
        <taxon>Bacillati</taxon>
        <taxon>Bacillota</taxon>
        <taxon>Bacilli</taxon>
        <taxon>Bacillales</taxon>
        <taxon>Bacillaceae</taxon>
    </lineage>
</organism>
<dbReference type="PANTHER" id="PTHR31302:SF32">
    <property type="entry name" value="PHOSPHOESTERASE"/>
    <property type="match status" value="1"/>
</dbReference>
<gene>
    <name evidence="3" type="ORF">ACFSUB_02950</name>
</gene>
<dbReference type="SUPFAM" id="SSF56300">
    <property type="entry name" value="Metallo-dependent phosphatases"/>
    <property type="match status" value="1"/>
</dbReference>
<comment type="caution">
    <text evidence="3">The sequence shown here is derived from an EMBL/GenBank/DDBJ whole genome shotgun (WGS) entry which is preliminary data.</text>
</comment>
<dbReference type="RefSeq" id="WP_380711685.1">
    <property type="nucleotide sequence ID" value="NZ_JBHUML010000002.1"/>
</dbReference>
<feature type="domain" description="Calcineurin-like phosphoesterase" evidence="2">
    <location>
        <begin position="45"/>
        <end position="197"/>
    </location>
</feature>
<dbReference type="EMBL" id="JBHUML010000002">
    <property type="protein sequence ID" value="MFD2704409.1"/>
    <property type="molecule type" value="Genomic_DNA"/>
</dbReference>
<dbReference type="Proteomes" id="UP001597520">
    <property type="component" value="Unassembled WGS sequence"/>
</dbReference>
<dbReference type="InterPro" id="IPR051158">
    <property type="entry name" value="Metallophosphoesterase_sf"/>
</dbReference>
<evidence type="ECO:0000313" key="3">
    <source>
        <dbReference type="EMBL" id="MFD2704409.1"/>
    </source>
</evidence>
<evidence type="ECO:0000259" key="2">
    <source>
        <dbReference type="Pfam" id="PF00149"/>
    </source>
</evidence>
<proteinExistence type="predicted"/>
<name>A0ABW5SXB6_9BACI</name>
<dbReference type="InterPro" id="IPR029052">
    <property type="entry name" value="Metallo-depent_PP-like"/>
</dbReference>
<reference evidence="4" key="1">
    <citation type="journal article" date="2019" name="Int. J. Syst. Evol. Microbiol.">
        <title>The Global Catalogue of Microorganisms (GCM) 10K type strain sequencing project: providing services to taxonomists for standard genome sequencing and annotation.</title>
        <authorList>
            <consortium name="The Broad Institute Genomics Platform"/>
            <consortium name="The Broad Institute Genome Sequencing Center for Infectious Disease"/>
            <person name="Wu L."/>
            <person name="Ma J."/>
        </authorList>
    </citation>
    <scope>NUCLEOTIDE SEQUENCE [LARGE SCALE GENOMIC DNA]</scope>
    <source>
        <strain evidence="4">KCTC 33792</strain>
    </source>
</reference>
<dbReference type="Pfam" id="PF00149">
    <property type="entry name" value="Metallophos"/>
    <property type="match status" value="1"/>
</dbReference>
<protein>
    <submittedName>
        <fullName evidence="3">Metallophosphoesterase</fullName>
    </submittedName>
</protein>
<feature type="chain" id="PRO_5045498222" evidence="1">
    <location>
        <begin position="23"/>
        <end position="251"/>
    </location>
</feature>
<evidence type="ECO:0000313" key="4">
    <source>
        <dbReference type="Proteomes" id="UP001597520"/>
    </source>
</evidence>
<keyword evidence="1" id="KW-0732">Signal</keyword>
<sequence length="251" mass="27766">MTFIKYVTACAGACLLWMLFNAGRTNVVQEELVVPSLPAPFAGKRVFFISDIHRRSVPESLTRKAQQADLVIIGGDLLEKGVPYSRIRRNLRRLKQIGPVLFVWGNNDIEKNTGHLLQLFEEEGVTVLENSTYTWQIGGSVVRVAGAGDRRLSVDPLLLQHTADTEPLFLAIHDPAAIWHIKDRSRIDAALSGHTHGGQIRIGNLSPGEPAGWKYRFGFPLLISSGFGTTKLPMRLGAPVETHLIKLKSRS</sequence>
<evidence type="ECO:0000256" key="1">
    <source>
        <dbReference type="SAM" id="SignalP"/>
    </source>
</evidence>
<dbReference type="Gene3D" id="3.60.21.10">
    <property type="match status" value="1"/>
</dbReference>
<feature type="signal peptide" evidence="1">
    <location>
        <begin position="1"/>
        <end position="22"/>
    </location>
</feature>
<dbReference type="InterPro" id="IPR004843">
    <property type="entry name" value="Calcineurin-like_PHP"/>
</dbReference>
<dbReference type="PANTHER" id="PTHR31302">
    <property type="entry name" value="TRANSMEMBRANE PROTEIN WITH METALLOPHOSPHOESTERASE DOMAIN-RELATED"/>
    <property type="match status" value="1"/>
</dbReference>
<keyword evidence="4" id="KW-1185">Reference proteome</keyword>